<dbReference type="RefSeq" id="WP_270077097.1">
    <property type="nucleotide sequence ID" value="NZ_CP115174.1"/>
</dbReference>
<gene>
    <name evidence="1" type="ORF">PBT88_20360</name>
</gene>
<proteinExistence type="predicted"/>
<reference evidence="1 2" key="1">
    <citation type="submission" date="2022-12" db="EMBL/GenBank/DDBJ databases">
        <title>Sphingomonas abieness sp. nov., an endophytic bacterium isolated from Abies koreana.</title>
        <authorList>
            <person name="Jiang L."/>
            <person name="Lee J."/>
        </authorList>
    </citation>
    <scope>NUCLEOTIDE SEQUENCE [LARGE SCALE GENOMIC DNA]</scope>
    <source>
        <strain evidence="2">PAMB 00755</strain>
    </source>
</reference>
<accession>A0ABY7NR80</accession>
<keyword evidence="2" id="KW-1185">Reference proteome</keyword>
<protein>
    <submittedName>
        <fullName evidence="1">Uncharacterized protein</fullName>
    </submittedName>
</protein>
<dbReference type="Proteomes" id="UP001210865">
    <property type="component" value="Chromosome"/>
</dbReference>
<evidence type="ECO:0000313" key="1">
    <source>
        <dbReference type="EMBL" id="WBO22454.1"/>
    </source>
</evidence>
<name>A0ABY7NR80_9SPHN</name>
<evidence type="ECO:0000313" key="2">
    <source>
        <dbReference type="Proteomes" id="UP001210865"/>
    </source>
</evidence>
<dbReference type="EMBL" id="CP115174">
    <property type="protein sequence ID" value="WBO22454.1"/>
    <property type="molecule type" value="Genomic_DNA"/>
</dbReference>
<sequence length="59" mass="6493">MDERMNALAQALADAFGDRALAVVARQFDQADGDIQLVWGQIMEWLILYGEEQGRGAPA</sequence>
<organism evidence="1 2">
    <name type="scientific">Sphingomonas abietis</name>
    <dbReference type="NCBI Taxonomy" id="3012344"/>
    <lineage>
        <taxon>Bacteria</taxon>
        <taxon>Pseudomonadati</taxon>
        <taxon>Pseudomonadota</taxon>
        <taxon>Alphaproteobacteria</taxon>
        <taxon>Sphingomonadales</taxon>
        <taxon>Sphingomonadaceae</taxon>
        <taxon>Sphingomonas</taxon>
    </lineage>
</organism>